<gene>
    <name evidence="1" type="ORF">AVEN_103009_1</name>
</gene>
<keyword evidence="2" id="KW-1185">Reference proteome</keyword>
<protein>
    <submittedName>
        <fullName evidence="1">Uncharacterized protein</fullName>
    </submittedName>
</protein>
<reference evidence="1 2" key="1">
    <citation type="journal article" date="2019" name="Sci. Rep.">
        <title>Orb-weaving spider Araneus ventricosus genome elucidates the spidroin gene catalogue.</title>
        <authorList>
            <person name="Kono N."/>
            <person name="Nakamura H."/>
            <person name="Ohtoshi R."/>
            <person name="Moran D.A.P."/>
            <person name="Shinohara A."/>
            <person name="Yoshida Y."/>
            <person name="Fujiwara M."/>
            <person name="Mori M."/>
            <person name="Tomita M."/>
            <person name="Arakawa K."/>
        </authorList>
    </citation>
    <scope>NUCLEOTIDE SEQUENCE [LARGE SCALE GENOMIC DNA]</scope>
</reference>
<dbReference type="EMBL" id="BGPR01000059">
    <property type="protein sequence ID" value="GBL88345.1"/>
    <property type="molecule type" value="Genomic_DNA"/>
</dbReference>
<name>A0A4Y2BAI8_ARAVE</name>
<organism evidence="1 2">
    <name type="scientific">Araneus ventricosus</name>
    <name type="common">Orbweaver spider</name>
    <name type="synonym">Epeira ventricosa</name>
    <dbReference type="NCBI Taxonomy" id="182803"/>
    <lineage>
        <taxon>Eukaryota</taxon>
        <taxon>Metazoa</taxon>
        <taxon>Ecdysozoa</taxon>
        <taxon>Arthropoda</taxon>
        <taxon>Chelicerata</taxon>
        <taxon>Arachnida</taxon>
        <taxon>Araneae</taxon>
        <taxon>Araneomorphae</taxon>
        <taxon>Entelegynae</taxon>
        <taxon>Araneoidea</taxon>
        <taxon>Araneidae</taxon>
        <taxon>Araneus</taxon>
    </lineage>
</organism>
<evidence type="ECO:0000313" key="1">
    <source>
        <dbReference type="EMBL" id="GBL88345.1"/>
    </source>
</evidence>
<accession>A0A4Y2BAI8</accession>
<sequence>MDTLRSADRIKPHALFLQTLHLPHQLGGHRKAGRQKAAACPVPATITVAAPVGWTREGRQTESCRMPCSCNHYICAPVGLTWEGRQTESR</sequence>
<dbReference type="AlphaFoldDB" id="A0A4Y2BAI8"/>
<evidence type="ECO:0000313" key="2">
    <source>
        <dbReference type="Proteomes" id="UP000499080"/>
    </source>
</evidence>
<dbReference type="Proteomes" id="UP000499080">
    <property type="component" value="Unassembled WGS sequence"/>
</dbReference>
<comment type="caution">
    <text evidence="1">The sequence shown here is derived from an EMBL/GenBank/DDBJ whole genome shotgun (WGS) entry which is preliminary data.</text>
</comment>
<proteinExistence type="predicted"/>